<evidence type="ECO:0000313" key="2">
    <source>
        <dbReference type="EMBL" id="GMN59582.1"/>
    </source>
</evidence>
<gene>
    <name evidence="2" type="ORF">TIFTF001_028675</name>
</gene>
<protein>
    <recommendedName>
        <fullName evidence="4">Protein yippee-like</fullName>
    </recommendedName>
</protein>
<dbReference type="AlphaFoldDB" id="A0AA88DQ59"/>
<proteinExistence type="predicted"/>
<evidence type="ECO:0008006" key="4">
    <source>
        <dbReference type="Google" id="ProtNLM"/>
    </source>
</evidence>
<evidence type="ECO:0000256" key="1">
    <source>
        <dbReference type="SAM" id="MobiDB-lite"/>
    </source>
</evidence>
<comment type="caution">
    <text evidence="2">The sequence shown here is derived from an EMBL/GenBank/DDBJ whole genome shotgun (WGS) entry which is preliminary data.</text>
</comment>
<evidence type="ECO:0000313" key="3">
    <source>
        <dbReference type="Proteomes" id="UP001187192"/>
    </source>
</evidence>
<dbReference type="EMBL" id="BTGU01000089">
    <property type="protein sequence ID" value="GMN59582.1"/>
    <property type="molecule type" value="Genomic_DNA"/>
</dbReference>
<feature type="region of interest" description="Disordered" evidence="1">
    <location>
        <begin position="1"/>
        <end position="22"/>
    </location>
</feature>
<keyword evidence="3" id="KW-1185">Reference proteome</keyword>
<reference evidence="2" key="1">
    <citation type="submission" date="2023-07" db="EMBL/GenBank/DDBJ databases">
        <title>draft genome sequence of fig (Ficus carica).</title>
        <authorList>
            <person name="Takahashi T."/>
            <person name="Nishimura K."/>
        </authorList>
    </citation>
    <scope>NUCLEOTIDE SEQUENCE</scope>
</reference>
<sequence>MHGSSNVTKGEPEQSEKGPSPSVDVFCVGCGSIVGYKTPIKDSLLNKAECVLERYKGVDPNGNCFFKPVEVQDQ</sequence>
<name>A0AA88DQ59_FICCA</name>
<dbReference type="Proteomes" id="UP001187192">
    <property type="component" value="Unassembled WGS sequence"/>
</dbReference>
<accession>A0AA88DQ59</accession>
<organism evidence="2 3">
    <name type="scientific">Ficus carica</name>
    <name type="common">Common fig</name>
    <dbReference type="NCBI Taxonomy" id="3494"/>
    <lineage>
        <taxon>Eukaryota</taxon>
        <taxon>Viridiplantae</taxon>
        <taxon>Streptophyta</taxon>
        <taxon>Embryophyta</taxon>
        <taxon>Tracheophyta</taxon>
        <taxon>Spermatophyta</taxon>
        <taxon>Magnoliopsida</taxon>
        <taxon>eudicotyledons</taxon>
        <taxon>Gunneridae</taxon>
        <taxon>Pentapetalae</taxon>
        <taxon>rosids</taxon>
        <taxon>fabids</taxon>
        <taxon>Rosales</taxon>
        <taxon>Moraceae</taxon>
        <taxon>Ficeae</taxon>
        <taxon>Ficus</taxon>
    </lineage>
</organism>